<keyword evidence="4 5" id="KW-0472">Membrane</keyword>
<keyword evidence="3 5" id="KW-1133">Transmembrane helix</keyword>
<dbReference type="InterPro" id="IPR037185">
    <property type="entry name" value="EmrE-like"/>
</dbReference>
<feature type="transmembrane region" description="Helical" evidence="5">
    <location>
        <begin position="352"/>
        <end position="371"/>
    </location>
</feature>
<keyword evidence="2 5" id="KW-0812">Transmembrane</keyword>
<evidence type="ECO:0008006" key="7">
    <source>
        <dbReference type="Google" id="ProtNLM"/>
    </source>
</evidence>
<feature type="transmembrane region" description="Helical" evidence="5">
    <location>
        <begin position="327"/>
        <end position="346"/>
    </location>
</feature>
<name>A0A7S1BR76_9STRA</name>
<feature type="transmembrane region" description="Helical" evidence="5">
    <location>
        <begin position="178"/>
        <end position="197"/>
    </location>
</feature>
<comment type="subcellular location">
    <subcellularLocation>
        <location evidence="1">Membrane</location>
        <topology evidence="1">Multi-pass membrane protein</topology>
    </subcellularLocation>
</comment>
<dbReference type="GO" id="GO:0000139">
    <property type="term" value="C:Golgi membrane"/>
    <property type="evidence" value="ECO:0007669"/>
    <property type="project" value="InterPro"/>
</dbReference>
<feature type="transmembrane region" description="Helical" evidence="5">
    <location>
        <begin position="303"/>
        <end position="320"/>
    </location>
</feature>
<protein>
    <recommendedName>
        <fullName evidence="7">EamA domain-containing protein</fullName>
    </recommendedName>
</protein>
<dbReference type="PANTHER" id="PTHR10231">
    <property type="entry name" value="NUCLEOTIDE-SUGAR TRANSMEMBRANE TRANSPORTER"/>
    <property type="match status" value="1"/>
</dbReference>
<accession>A0A7S1BR76</accession>
<sequence length="385" mass="41046">MSKSCPAKRPSTGNDLFTSLSIEIDTNFDSPKKTPQITNPPLSAAVSDQRLSPIAICAMGGLAIQFGMQPILIQSYVNSGVSPATLISCQEAAKLGLALFMLRRSGPEEFESSTKGWNLATSFRVAGLPAIIYAVQGYCFLIAYKNLDPVSFNVINQTKTLAAALFCFLLMGKRQSNVQLLALVLLLLASLVIEGIIDLGAVVASQDFTNDSVDELEGNNIIDQDQNYSLGLTMILTGCLLSGLAGALAQKSLQIMGGGRNSFLFTAELSLFSAGCLILSLVFTGDIVGVLQHGFFHDWTLKTLLPIFSQAFGGVCIGLVTKHAGAVMKGFALVIGLVLTGLFQSIKKGEALTLNELFGVILVSIATTLHLRYPYKPSISQIPNI</sequence>
<evidence type="ECO:0000313" key="6">
    <source>
        <dbReference type="EMBL" id="CAD8895448.1"/>
    </source>
</evidence>
<feature type="transmembrane region" description="Helical" evidence="5">
    <location>
        <begin position="150"/>
        <end position="171"/>
    </location>
</feature>
<evidence type="ECO:0000256" key="5">
    <source>
        <dbReference type="SAM" id="Phobius"/>
    </source>
</evidence>
<feature type="transmembrane region" description="Helical" evidence="5">
    <location>
        <begin position="125"/>
        <end position="144"/>
    </location>
</feature>
<proteinExistence type="predicted"/>
<dbReference type="Pfam" id="PF04142">
    <property type="entry name" value="Nuc_sug_transp"/>
    <property type="match status" value="1"/>
</dbReference>
<evidence type="ECO:0000256" key="2">
    <source>
        <dbReference type="ARBA" id="ARBA00022692"/>
    </source>
</evidence>
<dbReference type="InterPro" id="IPR007271">
    <property type="entry name" value="Nuc_sug_transpt"/>
</dbReference>
<feature type="transmembrane region" description="Helical" evidence="5">
    <location>
        <begin position="261"/>
        <end position="283"/>
    </location>
</feature>
<reference evidence="6" key="1">
    <citation type="submission" date="2021-01" db="EMBL/GenBank/DDBJ databases">
        <authorList>
            <person name="Corre E."/>
            <person name="Pelletier E."/>
            <person name="Niang G."/>
            <person name="Scheremetjew M."/>
            <person name="Finn R."/>
            <person name="Kale V."/>
            <person name="Holt S."/>
            <person name="Cochrane G."/>
            <person name="Meng A."/>
            <person name="Brown T."/>
            <person name="Cohen L."/>
        </authorList>
    </citation>
    <scope>NUCLEOTIDE SEQUENCE</scope>
    <source>
        <strain evidence="6">308</strain>
    </source>
</reference>
<organism evidence="6">
    <name type="scientific">Corethron hystrix</name>
    <dbReference type="NCBI Taxonomy" id="216773"/>
    <lineage>
        <taxon>Eukaryota</taxon>
        <taxon>Sar</taxon>
        <taxon>Stramenopiles</taxon>
        <taxon>Ochrophyta</taxon>
        <taxon>Bacillariophyta</taxon>
        <taxon>Coscinodiscophyceae</taxon>
        <taxon>Corethrophycidae</taxon>
        <taxon>Corethrales</taxon>
        <taxon>Corethraceae</taxon>
        <taxon>Corethron</taxon>
    </lineage>
</organism>
<dbReference type="AlphaFoldDB" id="A0A7S1BR76"/>
<dbReference type="EMBL" id="HBFR01031208">
    <property type="protein sequence ID" value="CAD8895448.1"/>
    <property type="molecule type" value="Transcribed_RNA"/>
</dbReference>
<dbReference type="GO" id="GO:0015165">
    <property type="term" value="F:pyrimidine nucleotide-sugar transmembrane transporter activity"/>
    <property type="evidence" value="ECO:0007669"/>
    <property type="project" value="InterPro"/>
</dbReference>
<evidence type="ECO:0000256" key="4">
    <source>
        <dbReference type="ARBA" id="ARBA00023136"/>
    </source>
</evidence>
<evidence type="ECO:0000256" key="1">
    <source>
        <dbReference type="ARBA" id="ARBA00004141"/>
    </source>
</evidence>
<gene>
    <name evidence="6" type="ORF">CHYS00102_LOCUS22662</name>
</gene>
<dbReference type="SUPFAM" id="SSF103481">
    <property type="entry name" value="Multidrug resistance efflux transporter EmrE"/>
    <property type="match status" value="1"/>
</dbReference>
<evidence type="ECO:0000256" key="3">
    <source>
        <dbReference type="ARBA" id="ARBA00022989"/>
    </source>
</evidence>
<feature type="transmembrane region" description="Helical" evidence="5">
    <location>
        <begin position="228"/>
        <end position="249"/>
    </location>
</feature>